<feature type="domain" description="DUF7770" evidence="1">
    <location>
        <begin position="42"/>
        <end position="184"/>
    </location>
</feature>
<dbReference type="InterPro" id="IPR056672">
    <property type="entry name" value="DUF7770"/>
</dbReference>
<dbReference type="AlphaFoldDB" id="A0A0H2RBL6"/>
<dbReference type="OrthoDB" id="3527137at2759"/>
<evidence type="ECO:0000259" key="1">
    <source>
        <dbReference type="Pfam" id="PF24968"/>
    </source>
</evidence>
<gene>
    <name evidence="2" type="ORF">SCHPADRAFT_908319</name>
</gene>
<protein>
    <recommendedName>
        <fullName evidence="1">DUF7770 domain-containing protein</fullName>
    </recommendedName>
</protein>
<evidence type="ECO:0000313" key="3">
    <source>
        <dbReference type="Proteomes" id="UP000053477"/>
    </source>
</evidence>
<name>A0A0H2RBL6_9AGAM</name>
<dbReference type="InParanoid" id="A0A0H2RBL6"/>
<organism evidence="2 3">
    <name type="scientific">Schizopora paradoxa</name>
    <dbReference type="NCBI Taxonomy" id="27342"/>
    <lineage>
        <taxon>Eukaryota</taxon>
        <taxon>Fungi</taxon>
        <taxon>Dikarya</taxon>
        <taxon>Basidiomycota</taxon>
        <taxon>Agaricomycotina</taxon>
        <taxon>Agaricomycetes</taxon>
        <taxon>Hymenochaetales</taxon>
        <taxon>Schizoporaceae</taxon>
        <taxon>Schizopora</taxon>
    </lineage>
</organism>
<dbReference type="Pfam" id="PF24968">
    <property type="entry name" value="DUF7770"/>
    <property type="match status" value="1"/>
</dbReference>
<accession>A0A0H2RBL6</accession>
<dbReference type="EMBL" id="KQ086076">
    <property type="protein sequence ID" value="KLO08827.1"/>
    <property type="molecule type" value="Genomic_DNA"/>
</dbReference>
<reference evidence="2 3" key="1">
    <citation type="submission" date="2015-04" db="EMBL/GenBank/DDBJ databases">
        <title>Complete genome sequence of Schizopora paradoxa KUC8140, a cosmopolitan wood degrader in East Asia.</title>
        <authorList>
            <consortium name="DOE Joint Genome Institute"/>
            <person name="Min B."/>
            <person name="Park H."/>
            <person name="Jang Y."/>
            <person name="Kim J.-J."/>
            <person name="Kim K.H."/>
            <person name="Pangilinan J."/>
            <person name="Lipzen A."/>
            <person name="Riley R."/>
            <person name="Grigoriev I.V."/>
            <person name="Spatafora J.W."/>
            <person name="Choi I.-G."/>
        </authorList>
    </citation>
    <scope>NUCLEOTIDE SEQUENCE [LARGE SCALE GENOMIC DNA]</scope>
    <source>
        <strain evidence="2 3">KUC8140</strain>
    </source>
</reference>
<keyword evidence="3" id="KW-1185">Reference proteome</keyword>
<proteinExistence type="predicted"/>
<dbReference type="STRING" id="27342.A0A0H2RBL6"/>
<dbReference type="Proteomes" id="UP000053477">
    <property type="component" value="Unassembled WGS sequence"/>
</dbReference>
<sequence>MTDASVYPSNNSTIVFNPYFFDGDLDRDVTAVAVCGIPTAEDILHFHLYFELKDGQWPVMMVDMSPSSVFRDEPGSRTGKMTVLNKSYTGASAEEIVFRKHFPTSRPVTMEEILQLLKSIGRSRYIFDETGSGCRFWCQMVLADLEKKEIIALGCVDNFENAIQEVSDKEPTRYPMPVRRGQFY</sequence>
<evidence type="ECO:0000313" key="2">
    <source>
        <dbReference type="EMBL" id="KLO08827.1"/>
    </source>
</evidence>